<reference evidence="1 2" key="1">
    <citation type="journal article" date="2018" name="PLoS Genet.">
        <title>Population sequencing reveals clonal diversity and ancestral inbreeding in the grapevine cultivar Chardonnay.</title>
        <authorList>
            <person name="Roach M.J."/>
            <person name="Johnson D.L."/>
            <person name="Bohlmann J."/>
            <person name="van Vuuren H.J."/>
            <person name="Jones S.J."/>
            <person name="Pretorius I.S."/>
            <person name="Schmidt S.A."/>
            <person name="Borneman A.R."/>
        </authorList>
    </citation>
    <scope>NUCLEOTIDE SEQUENCE [LARGE SCALE GENOMIC DNA]</scope>
    <source>
        <strain evidence="2">cv. Chardonnay</strain>
        <tissue evidence="1">Leaf</tissue>
    </source>
</reference>
<protein>
    <submittedName>
        <fullName evidence="1">Uncharacterized protein</fullName>
    </submittedName>
</protein>
<proteinExistence type="predicted"/>
<dbReference type="Proteomes" id="UP000288805">
    <property type="component" value="Unassembled WGS sequence"/>
</dbReference>
<dbReference type="AlphaFoldDB" id="A0A438DTZ0"/>
<evidence type="ECO:0000313" key="1">
    <source>
        <dbReference type="EMBL" id="RVW38941.1"/>
    </source>
</evidence>
<name>A0A438DTZ0_VITVI</name>
<accession>A0A438DTZ0</accession>
<gene>
    <name evidence="1" type="ORF">CK203_073596</name>
</gene>
<organism evidence="1 2">
    <name type="scientific">Vitis vinifera</name>
    <name type="common">Grape</name>
    <dbReference type="NCBI Taxonomy" id="29760"/>
    <lineage>
        <taxon>Eukaryota</taxon>
        <taxon>Viridiplantae</taxon>
        <taxon>Streptophyta</taxon>
        <taxon>Embryophyta</taxon>
        <taxon>Tracheophyta</taxon>
        <taxon>Spermatophyta</taxon>
        <taxon>Magnoliopsida</taxon>
        <taxon>eudicotyledons</taxon>
        <taxon>Gunneridae</taxon>
        <taxon>Pentapetalae</taxon>
        <taxon>rosids</taxon>
        <taxon>Vitales</taxon>
        <taxon>Vitaceae</taxon>
        <taxon>Viteae</taxon>
        <taxon>Vitis</taxon>
    </lineage>
</organism>
<sequence length="126" mass="13564">MENNKGLSLPSQPQIELVVDVSIVATPSQQGLQGTVERLLSPNFTRFHGTSGLISHTAAKPDCGRHLKSLATTHMQFIASSHITLHCLCSSVVIGLVHISLTFSHLCAKIPATGMEEILAPDSYIY</sequence>
<comment type="caution">
    <text evidence="1">The sequence shown here is derived from an EMBL/GenBank/DDBJ whole genome shotgun (WGS) entry which is preliminary data.</text>
</comment>
<dbReference type="EMBL" id="QGNW01001499">
    <property type="protein sequence ID" value="RVW38941.1"/>
    <property type="molecule type" value="Genomic_DNA"/>
</dbReference>
<evidence type="ECO:0000313" key="2">
    <source>
        <dbReference type="Proteomes" id="UP000288805"/>
    </source>
</evidence>